<evidence type="ECO:0000259" key="3">
    <source>
        <dbReference type="Pfam" id="PF03358"/>
    </source>
</evidence>
<dbReference type="InParanoid" id="A0A3M0BZK0"/>
<dbReference type="GO" id="GO:0016491">
    <property type="term" value="F:oxidoreductase activity"/>
    <property type="evidence" value="ECO:0007669"/>
    <property type="project" value="InterPro"/>
</dbReference>
<evidence type="ECO:0000256" key="1">
    <source>
        <dbReference type="ARBA" id="ARBA00022630"/>
    </source>
</evidence>
<dbReference type="OrthoDB" id="9805976at2"/>
<feature type="domain" description="NADPH-dependent FMN reductase-like" evidence="3">
    <location>
        <begin position="7"/>
        <end position="142"/>
    </location>
</feature>
<gene>
    <name evidence="4" type="ORF">BXY39_3274</name>
</gene>
<dbReference type="SUPFAM" id="SSF52218">
    <property type="entry name" value="Flavoproteins"/>
    <property type="match status" value="1"/>
</dbReference>
<dbReference type="RefSeq" id="WP_121939905.1">
    <property type="nucleotide sequence ID" value="NZ_REFR01000014.1"/>
</dbReference>
<comment type="caution">
    <text evidence="4">The sequence shown here is derived from an EMBL/GenBank/DDBJ whole genome shotgun (WGS) entry which is preliminary data.</text>
</comment>
<dbReference type="EMBL" id="REFR01000014">
    <property type="protein sequence ID" value="RMB02918.1"/>
    <property type="molecule type" value="Genomic_DNA"/>
</dbReference>
<organism evidence="4 5">
    <name type="scientific">Eilatimonas milleporae</name>
    <dbReference type="NCBI Taxonomy" id="911205"/>
    <lineage>
        <taxon>Bacteria</taxon>
        <taxon>Pseudomonadati</taxon>
        <taxon>Pseudomonadota</taxon>
        <taxon>Alphaproteobacteria</taxon>
        <taxon>Kordiimonadales</taxon>
        <taxon>Kordiimonadaceae</taxon>
        <taxon>Eilatimonas</taxon>
    </lineage>
</organism>
<name>A0A3M0BZK0_9PROT</name>
<dbReference type="AlphaFoldDB" id="A0A3M0BZK0"/>
<dbReference type="InterPro" id="IPR029039">
    <property type="entry name" value="Flavoprotein-like_sf"/>
</dbReference>
<proteinExistence type="predicted"/>
<keyword evidence="2" id="KW-0288">FMN</keyword>
<dbReference type="InterPro" id="IPR005025">
    <property type="entry name" value="FMN_Rdtase-like_dom"/>
</dbReference>
<dbReference type="InterPro" id="IPR051796">
    <property type="entry name" value="ISF_SsuE-like"/>
</dbReference>
<keyword evidence="5" id="KW-1185">Reference proteome</keyword>
<evidence type="ECO:0000313" key="5">
    <source>
        <dbReference type="Proteomes" id="UP000271227"/>
    </source>
</evidence>
<dbReference type="PANTHER" id="PTHR43278">
    <property type="entry name" value="NAD(P)H-DEPENDENT FMN-CONTAINING OXIDOREDUCTASE YWQN-RELATED"/>
    <property type="match status" value="1"/>
</dbReference>
<accession>A0A3M0BZK0</accession>
<keyword evidence="1" id="KW-0285">Flavoprotein</keyword>
<dbReference type="Proteomes" id="UP000271227">
    <property type="component" value="Unassembled WGS sequence"/>
</dbReference>
<dbReference type="PANTHER" id="PTHR43278:SF4">
    <property type="entry name" value="NAD(P)H-DEPENDENT FMN-CONTAINING OXIDOREDUCTASE YWQN-RELATED"/>
    <property type="match status" value="1"/>
</dbReference>
<evidence type="ECO:0000313" key="4">
    <source>
        <dbReference type="EMBL" id="RMB02918.1"/>
    </source>
</evidence>
<reference evidence="4 5" key="1">
    <citation type="submission" date="2018-10" db="EMBL/GenBank/DDBJ databases">
        <title>Genomic Encyclopedia of Archaeal and Bacterial Type Strains, Phase II (KMG-II): from individual species to whole genera.</title>
        <authorList>
            <person name="Goeker M."/>
        </authorList>
    </citation>
    <scope>NUCLEOTIDE SEQUENCE [LARGE SCALE GENOMIC DNA]</scope>
    <source>
        <strain evidence="4 5">DSM 25217</strain>
    </source>
</reference>
<dbReference type="Pfam" id="PF03358">
    <property type="entry name" value="FMN_red"/>
    <property type="match status" value="1"/>
</dbReference>
<protein>
    <submittedName>
        <fullName evidence="4">Multimeric flavodoxin WrbA</fullName>
    </submittedName>
</protein>
<sequence>MSDAISLLASSRRNGNTGKLIDWIAGDLGGEVIDITALDISPYDYDHKNIHDDFIPVMKKVLEYDSVIFATPVYWYAPSAQMKIFIDRISDFLDIEDLKDIGRKLRKKTAYIVCTSIGEEADDAFLGCFKSTFGYLGMKYGGHLHANCENGFEKEKNAQKVENFVGLIRARKTL</sequence>
<dbReference type="Gene3D" id="3.40.50.360">
    <property type="match status" value="1"/>
</dbReference>
<evidence type="ECO:0000256" key="2">
    <source>
        <dbReference type="ARBA" id="ARBA00022643"/>
    </source>
</evidence>